<evidence type="ECO:0000313" key="2">
    <source>
        <dbReference type="EMBL" id="GLR15904.1"/>
    </source>
</evidence>
<proteinExistence type="predicted"/>
<comment type="caution">
    <text evidence="2">The sequence shown here is derived from an EMBL/GenBank/DDBJ whole genome shotgun (WGS) entry which is preliminary data.</text>
</comment>
<dbReference type="AlphaFoldDB" id="A0AA37SLR9"/>
<reference evidence="2" key="2">
    <citation type="submission" date="2023-01" db="EMBL/GenBank/DDBJ databases">
        <title>Draft genome sequence of Portibacter lacus strain NBRC 108769.</title>
        <authorList>
            <person name="Sun Q."/>
            <person name="Mori K."/>
        </authorList>
    </citation>
    <scope>NUCLEOTIDE SEQUENCE</scope>
    <source>
        <strain evidence="2">NBRC 108769</strain>
    </source>
</reference>
<dbReference type="RefSeq" id="WP_235294520.1">
    <property type="nucleotide sequence ID" value="NZ_BSOH01000001.1"/>
</dbReference>
<gene>
    <name evidence="2" type="ORF">GCM10007940_05190</name>
</gene>
<feature type="transmembrane region" description="Helical" evidence="1">
    <location>
        <begin position="47"/>
        <end position="80"/>
    </location>
</feature>
<keyword evidence="3" id="KW-1185">Reference proteome</keyword>
<keyword evidence="1" id="KW-0812">Transmembrane</keyword>
<sequence>MIEIKTMSWMSFLIIGLILGLVWLISNRTRIGRLLVERETPWSIDQWSRILLVILITALILVNPLFHLLTFGIFAILYYILVNKNFLNKNLMDLGGKKERINFLSPKKHMIKLVCKPTSDSSALDQKKAIDRCLFSFPLVTDNETLVLQEEDNFIVSLNITSEKYTASLIKYISNAGFSVQKIKTQQ</sequence>
<protein>
    <submittedName>
        <fullName evidence="2">Uncharacterized protein</fullName>
    </submittedName>
</protein>
<dbReference type="Proteomes" id="UP001156666">
    <property type="component" value="Unassembled WGS sequence"/>
</dbReference>
<keyword evidence="1" id="KW-0472">Membrane</keyword>
<keyword evidence="1" id="KW-1133">Transmembrane helix</keyword>
<organism evidence="2 3">
    <name type="scientific">Portibacter lacus</name>
    <dbReference type="NCBI Taxonomy" id="1099794"/>
    <lineage>
        <taxon>Bacteria</taxon>
        <taxon>Pseudomonadati</taxon>
        <taxon>Bacteroidota</taxon>
        <taxon>Saprospiria</taxon>
        <taxon>Saprospirales</taxon>
        <taxon>Haliscomenobacteraceae</taxon>
        <taxon>Portibacter</taxon>
    </lineage>
</organism>
<feature type="transmembrane region" description="Helical" evidence="1">
    <location>
        <begin position="6"/>
        <end position="26"/>
    </location>
</feature>
<evidence type="ECO:0000256" key="1">
    <source>
        <dbReference type="SAM" id="Phobius"/>
    </source>
</evidence>
<evidence type="ECO:0000313" key="3">
    <source>
        <dbReference type="Proteomes" id="UP001156666"/>
    </source>
</evidence>
<dbReference type="EMBL" id="BSOH01000001">
    <property type="protein sequence ID" value="GLR15904.1"/>
    <property type="molecule type" value="Genomic_DNA"/>
</dbReference>
<reference evidence="2" key="1">
    <citation type="journal article" date="2014" name="Int. J. Syst. Evol. Microbiol.">
        <title>Complete genome sequence of Corynebacterium casei LMG S-19264T (=DSM 44701T), isolated from a smear-ripened cheese.</title>
        <authorList>
            <consortium name="US DOE Joint Genome Institute (JGI-PGF)"/>
            <person name="Walter F."/>
            <person name="Albersmeier A."/>
            <person name="Kalinowski J."/>
            <person name="Ruckert C."/>
        </authorList>
    </citation>
    <scope>NUCLEOTIDE SEQUENCE</scope>
    <source>
        <strain evidence="2">NBRC 108769</strain>
    </source>
</reference>
<accession>A0AA37SLR9</accession>
<name>A0AA37SLR9_9BACT</name>